<dbReference type="Pfam" id="PF02902">
    <property type="entry name" value="Peptidase_C48"/>
    <property type="match status" value="1"/>
</dbReference>
<feature type="region of interest" description="Disordered" evidence="5">
    <location>
        <begin position="60"/>
        <end position="105"/>
    </location>
</feature>
<evidence type="ECO:0000256" key="1">
    <source>
        <dbReference type="ARBA" id="ARBA00005234"/>
    </source>
</evidence>
<feature type="compositionally biased region" description="Basic and acidic residues" evidence="5">
    <location>
        <begin position="437"/>
        <end position="451"/>
    </location>
</feature>
<feature type="region of interest" description="Disordered" evidence="5">
    <location>
        <begin position="1102"/>
        <end position="1179"/>
    </location>
</feature>
<feature type="region of interest" description="Disordered" evidence="5">
    <location>
        <begin position="321"/>
        <end position="374"/>
    </location>
</feature>
<feature type="compositionally biased region" description="Basic and acidic residues" evidence="5">
    <location>
        <begin position="1037"/>
        <end position="1062"/>
    </location>
</feature>
<evidence type="ECO:0000256" key="3">
    <source>
        <dbReference type="ARBA" id="ARBA00022801"/>
    </source>
</evidence>
<feature type="region of interest" description="Disordered" evidence="5">
    <location>
        <begin position="1502"/>
        <end position="1525"/>
    </location>
</feature>
<feature type="region of interest" description="Disordered" evidence="5">
    <location>
        <begin position="291"/>
        <end position="310"/>
    </location>
</feature>
<dbReference type="PANTHER" id="PTHR46915:SF2">
    <property type="entry name" value="UBIQUITIN-LIKE PROTEASE 4"/>
    <property type="match status" value="1"/>
</dbReference>
<feature type="compositionally biased region" description="Basic and acidic residues" evidence="5">
    <location>
        <begin position="1512"/>
        <end position="1525"/>
    </location>
</feature>
<protein>
    <submittedName>
        <fullName evidence="7">Ulp1 protease family, C-terminal catalytic domain-containing protein</fullName>
    </submittedName>
</protein>
<feature type="region of interest" description="Disordered" evidence="5">
    <location>
        <begin position="542"/>
        <end position="643"/>
    </location>
</feature>
<feature type="region of interest" description="Disordered" evidence="5">
    <location>
        <begin position="1342"/>
        <end position="1392"/>
    </location>
</feature>
<evidence type="ECO:0000256" key="5">
    <source>
        <dbReference type="SAM" id="MobiDB-lite"/>
    </source>
</evidence>
<dbReference type="Proteomes" id="UP000028828">
    <property type="component" value="Unassembled WGS sequence"/>
</dbReference>
<comment type="similarity">
    <text evidence="1">Belongs to the peptidase C48 family.</text>
</comment>
<feature type="compositionally biased region" description="Basic and acidic residues" evidence="5">
    <location>
        <begin position="545"/>
        <end position="555"/>
    </location>
</feature>
<feature type="compositionally biased region" description="Pro residues" evidence="5">
    <location>
        <begin position="1352"/>
        <end position="1381"/>
    </location>
</feature>
<dbReference type="EMBL" id="AEYI02002223">
    <property type="protein sequence ID" value="KFG29115.1"/>
    <property type="molecule type" value="Genomic_DNA"/>
</dbReference>
<feature type="region of interest" description="Disordered" evidence="5">
    <location>
        <begin position="226"/>
        <end position="250"/>
    </location>
</feature>
<dbReference type="OrthoDB" id="347592at2759"/>
<feature type="compositionally biased region" description="Polar residues" evidence="5">
    <location>
        <begin position="74"/>
        <end position="95"/>
    </location>
</feature>
<feature type="compositionally biased region" description="Basic and acidic residues" evidence="5">
    <location>
        <begin position="627"/>
        <end position="641"/>
    </location>
</feature>
<evidence type="ECO:0000313" key="8">
    <source>
        <dbReference type="Proteomes" id="UP000028828"/>
    </source>
</evidence>
<dbReference type="Gene3D" id="3.40.395.10">
    <property type="entry name" value="Adenoviral Proteinase, Chain A"/>
    <property type="match status" value="1"/>
</dbReference>
<feature type="compositionally biased region" description="Basic and acidic residues" evidence="5">
    <location>
        <begin position="760"/>
        <end position="781"/>
    </location>
</feature>
<evidence type="ECO:0000313" key="7">
    <source>
        <dbReference type="EMBL" id="KFG29115.1"/>
    </source>
</evidence>
<reference evidence="7 8" key="1">
    <citation type="submission" date="2014-03" db="EMBL/GenBank/DDBJ databases">
        <authorList>
            <person name="Sibley D."/>
            <person name="Venepally P."/>
            <person name="Karamycheva S."/>
            <person name="Hadjithomas M."/>
            <person name="Khan A."/>
            <person name="Brunk B."/>
            <person name="Roos D."/>
            <person name="Caler E."/>
            <person name="Lorenzi H."/>
        </authorList>
    </citation>
    <scope>NUCLEOTIDE SEQUENCE [LARGE SCALE GENOMIC DNA]</scope>
    <source>
        <strain evidence="8">p89</strain>
    </source>
</reference>
<dbReference type="GO" id="GO:0006508">
    <property type="term" value="P:proteolysis"/>
    <property type="evidence" value="ECO:0007669"/>
    <property type="project" value="UniProtKB-KW"/>
</dbReference>
<proteinExistence type="inferred from homology"/>
<feature type="compositionally biased region" description="Basic and acidic residues" evidence="5">
    <location>
        <begin position="714"/>
        <end position="747"/>
    </location>
</feature>
<dbReference type="InterPro" id="IPR038765">
    <property type="entry name" value="Papain-like_cys_pep_sf"/>
</dbReference>
<feature type="compositionally biased region" description="Basic and acidic residues" evidence="5">
    <location>
        <begin position="340"/>
        <end position="361"/>
    </location>
</feature>
<dbReference type="PROSITE" id="PS50600">
    <property type="entry name" value="ULP_PROTEASE"/>
    <property type="match status" value="1"/>
</dbReference>
<feature type="compositionally biased region" description="Basic and acidic residues" evidence="5">
    <location>
        <begin position="1138"/>
        <end position="1176"/>
    </location>
</feature>
<dbReference type="GO" id="GO:0016926">
    <property type="term" value="P:protein desumoylation"/>
    <property type="evidence" value="ECO:0007669"/>
    <property type="project" value="UniProtKB-ARBA"/>
</dbReference>
<name>A0A086JAE7_TOXGO</name>
<comment type="caution">
    <text evidence="7">The sequence shown here is derived from an EMBL/GenBank/DDBJ whole genome shotgun (WGS) entry which is preliminary data.</text>
</comment>
<dbReference type="VEuPathDB" id="ToxoDB:TGP89_251510"/>
<feature type="compositionally biased region" description="Basic and acidic residues" evidence="5">
    <location>
        <begin position="227"/>
        <end position="240"/>
    </location>
</feature>
<accession>A0A086JAE7</accession>
<dbReference type="PANTHER" id="PTHR46915">
    <property type="entry name" value="UBIQUITIN-LIKE PROTEASE 4-RELATED"/>
    <property type="match status" value="1"/>
</dbReference>
<feature type="region of interest" description="Disordered" evidence="5">
    <location>
        <begin position="667"/>
        <end position="781"/>
    </location>
</feature>
<evidence type="ECO:0000256" key="2">
    <source>
        <dbReference type="ARBA" id="ARBA00022670"/>
    </source>
</evidence>
<feature type="compositionally biased region" description="Basic and acidic residues" evidence="5">
    <location>
        <begin position="1683"/>
        <end position="1693"/>
    </location>
</feature>
<gene>
    <name evidence="7" type="ORF">TGP89_251510</name>
</gene>
<keyword evidence="4" id="KW-0788">Thiol protease</keyword>
<sequence>MMGEAGKGGAATRGETRHFLLLCASATDGVLCRNFASTHVPRRRTEASLAARLDFPSASGLESGETYAGDTARKTSSANSSDCPSERSSGPSTETSSERSGHHPWKDLSLVAMGKTPMSQKSIYAASGPPSSLAPLERPWLSAPWCGLHSGELGGRMQSLVTLEISENGLAVVDFSVVSPASSPGTQEVRRSVLARVKPLELRQVVSARVRTANKPFDEQAFSCVSKNDDDSRLGPECRRRSPSLPEDAGKDRALLWPAVWTAPKGLSRANESHKQSAASAACGAQAAFSSLRSGSPPASPFSVESGTQRHNSTAFALLSRSHPAASPHASPPALTASGRKPDKASEEQPREECRSSEADPVHPVPPGVHPDVSGELRAGEILQKIRNHGDQNGACAPVRSRGTVAGSSTVSRERKQGEEETQTLCIPTENALSAPEGRRLPDSSGEKESHPYVATEQPFLAGLRDRKVCGGEPLITQTSELERPKRRQTAVSSDGRPPREREKDMLMAATQERLFAGSRHCESEDIAVVVLRLKAGVKLLGRRAAHEEKRRNAEGEAGESSTPTEDQSASRETGDKTQTAPEAAASGQTSTGGKLQESFGDTRLVGSRVNRQTTEEARGVSVGGVEETRKAREETRKARDAEDESVLILVLGPRLQDLPMWVRRRSQETSDNEETGDAIGDQGPVSGVCFPPPGRASRFAEAALGEQVEDKEEEWRKKTAAENEENRRGTKERKREKMNRQRKEEENGSPVKGSPLQSSDRDTWALHGVEDRRETETRLSREQFDKSVCKAWNALWRILQDWVKEDKTVASIPPACVSPMRQTRKLNSEQERVVLFRSRSTDFQDSEGFSKASGGLALVQEHCFVQKVSPFFVGRGGPRRSHPEETGESCGVSEAWEVRDDGEAEALCMQTREKSVETLSGEPRRGNLFLTTDREGWASKQVSGEIQKKAWTDDEDVFASYLLSLLRSAASVSKQLRFAQSLQGVVHLWRLQSLSDGDWGEATGATGDPTKGDSLCLETVAREGEGPVRDAACDLKEKDAGESLDDAKEEKRRRLQREGRMEAVGGEAGGCRDEEDVERIREAACLSNEIRATCGDTGFAAEFDGEETGGDAKDEERETNADSRKDAQTRRGPLTVGHREGEKGEGEEGEKKEGGEGKMERGEGKMERGEEKMEGGECGVEEVIEQKLELVSEAPKGDRPSAVCRRFSLRTEERRSVGQKRQSCSPDLLSADAERRLKRNDDIDDSILDFFLRFITRHVMTAQQRSEFYIFNSFFLPSLSKFGSDYQGAHKHHTRWLKNEAVPLPLKRVVFMPVNHDNMHWSLGVILNPFSPIHPLKRKGGATPFLGKPLSPRPLSPRPLSPRPLSPRPLSPRPLSPRPLSPFGSRETGRPGVGCGVKGPCVAGSFWGRSGGLTSATEEDAESSGARTSVLCGILKRRLRGDHANNGFLETATVRRPPTGDAGAGETATILGSSGVRSLKKLRRTGAAGEGGNEVLGMTKETKGEQQATTRENEQHTKCKEEHQTNRETNDLACTLPLPDGAPKALLIHLDSLRVSRRARLFGRDQGEQVKNFLKNEFAAKCGFAVPRGASYCTGPCCWGLGVPQFKAIPQQENGFDCGLFVISFVLHLVLHPEAFQALLCRAESKHHFSPLPRATRRSSVYAPGKAAPGACSGPVGSAAKGEAHADSREAQNESAGNAERKTIRVIPFASSSEDALPSTPWFSQRDVTFRRKQLLKMLAYMREHPHWEDSPGDIEHLRALLVAEPACKSELRAERSSFSHPSRRR</sequence>
<dbReference type="GO" id="GO:0008234">
    <property type="term" value="F:cysteine-type peptidase activity"/>
    <property type="evidence" value="ECO:0007669"/>
    <property type="project" value="UniProtKB-KW"/>
</dbReference>
<feature type="region of interest" description="Disordered" evidence="5">
    <location>
        <begin position="390"/>
        <end position="452"/>
    </location>
</feature>
<feature type="compositionally biased region" description="Low complexity" evidence="5">
    <location>
        <begin position="321"/>
        <end position="334"/>
    </location>
</feature>
<feature type="region of interest" description="Disordered" evidence="5">
    <location>
        <begin position="1037"/>
        <end position="1071"/>
    </location>
</feature>
<feature type="compositionally biased region" description="Basic and acidic residues" evidence="5">
    <location>
        <begin position="1111"/>
        <end position="1130"/>
    </location>
</feature>
<dbReference type="InterPro" id="IPR003653">
    <property type="entry name" value="Peptidase_C48_C"/>
</dbReference>
<feature type="region of interest" description="Disordered" evidence="5">
    <location>
        <begin position="475"/>
        <end position="503"/>
    </location>
</feature>
<feature type="compositionally biased region" description="Basic and acidic residues" evidence="5">
    <location>
        <begin position="96"/>
        <end position="105"/>
    </location>
</feature>
<feature type="domain" description="Ubiquitin-like protease family profile" evidence="6">
    <location>
        <begin position="1208"/>
        <end position="1630"/>
    </location>
</feature>
<dbReference type="SUPFAM" id="SSF54001">
    <property type="entry name" value="Cysteine proteinases"/>
    <property type="match status" value="1"/>
</dbReference>
<keyword evidence="2 7" id="KW-0645">Protease</keyword>
<feature type="region of interest" description="Disordered" evidence="5">
    <location>
        <begin position="1667"/>
        <end position="1703"/>
    </location>
</feature>
<evidence type="ECO:0000259" key="6">
    <source>
        <dbReference type="PROSITE" id="PS50600"/>
    </source>
</evidence>
<organism evidence="7 8">
    <name type="scientific">Toxoplasma gondii p89</name>
    <dbReference type="NCBI Taxonomy" id="943119"/>
    <lineage>
        <taxon>Eukaryota</taxon>
        <taxon>Sar</taxon>
        <taxon>Alveolata</taxon>
        <taxon>Apicomplexa</taxon>
        <taxon>Conoidasida</taxon>
        <taxon>Coccidia</taxon>
        <taxon>Eucoccidiorida</taxon>
        <taxon>Eimeriorina</taxon>
        <taxon>Sarcocystidae</taxon>
        <taxon>Toxoplasma</taxon>
    </lineage>
</organism>
<keyword evidence="3" id="KW-0378">Hydrolase</keyword>
<evidence type="ECO:0000256" key="4">
    <source>
        <dbReference type="ARBA" id="ARBA00022807"/>
    </source>
</evidence>
<feature type="compositionally biased region" description="Polar residues" evidence="5">
    <location>
        <begin position="577"/>
        <end position="594"/>
    </location>
</feature>